<dbReference type="Gene3D" id="3.40.190.10">
    <property type="entry name" value="Periplasmic binding protein-like II"/>
    <property type="match status" value="2"/>
</dbReference>
<gene>
    <name evidence="3" type="ORF">ACFOKJ_03805</name>
</gene>
<reference evidence="4" key="1">
    <citation type="journal article" date="2019" name="Int. J. Syst. Evol. Microbiol.">
        <title>The Global Catalogue of Microorganisms (GCM) 10K type strain sequencing project: providing services to taxonomists for standard genome sequencing and annotation.</title>
        <authorList>
            <consortium name="The Broad Institute Genomics Platform"/>
            <consortium name="The Broad Institute Genome Sequencing Center for Infectious Disease"/>
            <person name="Wu L."/>
            <person name="Ma J."/>
        </authorList>
    </citation>
    <scope>NUCLEOTIDE SEQUENCE [LARGE SCALE GENOMIC DNA]</scope>
    <source>
        <strain evidence="4">KCTC 42195</strain>
    </source>
</reference>
<name>A0ABV7TPM7_9NEIS</name>
<sequence>MKRGFFLLLLLWPLLLAAQQPVLRVGYFYLPPHGYLQDGEPAGYALQYFQRLAQLMGVQPSYRQEPLSRLLQDRQLDMVLYLAGSAERRRQLQFASRPLLLMRGVLVVRQQSSYREIRVAEQLQDMRIGIWADGYLSPLLASRRSQLDAMSGDDVLERSLQKLTLGRIDAFYSPEPYAVREVLRRRGGQEQFRLLPLPEQPVGLYAAFTERGRRHLPRYEQALDAAQREQSYADYLQLQLGAAPG</sequence>
<accession>A0ABV7TPM7</accession>
<dbReference type="SMART" id="SM00062">
    <property type="entry name" value="PBPb"/>
    <property type="match status" value="1"/>
</dbReference>
<keyword evidence="1" id="KW-0732">Signal</keyword>
<keyword evidence="4" id="KW-1185">Reference proteome</keyword>
<dbReference type="Proteomes" id="UP001595636">
    <property type="component" value="Unassembled WGS sequence"/>
</dbReference>
<dbReference type="EMBL" id="JBHRYH010000009">
    <property type="protein sequence ID" value="MFC3625271.1"/>
    <property type="molecule type" value="Genomic_DNA"/>
</dbReference>
<protein>
    <submittedName>
        <fullName evidence="3">Substrate-binding periplasmic protein</fullName>
    </submittedName>
</protein>
<organism evidence="3 4">
    <name type="scientific">Vogesella amnigena</name>
    <dbReference type="NCBI Taxonomy" id="1507449"/>
    <lineage>
        <taxon>Bacteria</taxon>
        <taxon>Pseudomonadati</taxon>
        <taxon>Pseudomonadota</taxon>
        <taxon>Betaproteobacteria</taxon>
        <taxon>Neisseriales</taxon>
        <taxon>Chromobacteriaceae</taxon>
        <taxon>Vogesella</taxon>
    </lineage>
</organism>
<dbReference type="RefSeq" id="WP_390276768.1">
    <property type="nucleotide sequence ID" value="NZ_JBHRYH010000009.1"/>
</dbReference>
<feature type="domain" description="Solute-binding protein family 3/N-terminal" evidence="2">
    <location>
        <begin position="22"/>
        <end position="244"/>
    </location>
</feature>
<evidence type="ECO:0000256" key="1">
    <source>
        <dbReference type="ARBA" id="ARBA00022729"/>
    </source>
</evidence>
<dbReference type="InterPro" id="IPR001638">
    <property type="entry name" value="Solute-binding_3/MltF_N"/>
</dbReference>
<dbReference type="SUPFAM" id="SSF53850">
    <property type="entry name" value="Periplasmic binding protein-like II"/>
    <property type="match status" value="1"/>
</dbReference>
<comment type="caution">
    <text evidence="3">The sequence shown here is derived from an EMBL/GenBank/DDBJ whole genome shotgun (WGS) entry which is preliminary data.</text>
</comment>
<evidence type="ECO:0000259" key="2">
    <source>
        <dbReference type="SMART" id="SM00062"/>
    </source>
</evidence>
<dbReference type="PANTHER" id="PTHR35936">
    <property type="entry name" value="MEMBRANE-BOUND LYTIC MUREIN TRANSGLYCOSYLASE F"/>
    <property type="match status" value="1"/>
</dbReference>
<dbReference type="Pfam" id="PF00497">
    <property type="entry name" value="SBP_bac_3"/>
    <property type="match status" value="1"/>
</dbReference>
<evidence type="ECO:0000313" key="3">
    <source>
        <dbReference type="EMBL" id="MFC3625271.1"/>
    </source>
</evidence>
<proteinExistence type="predicted"/>
<dbReference type="PANTHER" id="PTHR35936:SF35">
    <property type="entry name" value="L-CYSTINE-BINDING PROTEIN TCYJ"/>
    <property type="match status" value="1"/>
</dbReference>
<evidence type="ECO:0000313" key="4">
    <source>
        <dbReference type="Proteomes" id="UP001595636"/>
    </source>
</evidence>